<comment type="caution">
    <text evidence="1">The sequence shown here is derived from an EMBL/GenBank/DDBJ whole genome shotgun (WGS) entry which is preliminary data.</text>
</comment>
<proteinExistence type="predicted"/>
<dbReference type="Proteomes" id="UP000886998">
    <property type="component" value="Unassembled WGS sequence"/>
</dbReference>
<gene>
    <name evidence="1" type="ORF">TNIN_311881</name>
</gene>
<dbReference type="AlphaFoldDB" id="A0A8X6IDF3"/>
<dbReference type="OrthoDB" id="6470623at2759"/>
<reference evidence="1" key="1">
    <citation type="submission" date="2020-08" db="EMBL/GenBank/DDBJ databases">
        <title>Multicomponent nature underlies the extraordinary mechanical properties of spider dragline silk.</title>
        <authorList>
            <person name="Kono N."/>
            <person name="Nakamura H."/>
            <person name="Mori M."/>
            <person name="Yoshida Y."/>
            <person name="Ohtoshi R."/>
            <person name="Malay A.D."/>
            <person name="Moran D.A.P."/>
            <person name="Tomita M."/>
            <person name="Numata K."/>
            <person name="Arakawa K."/>
        </authorList>
    </citation>
    <scope>NUCLEOTIDE SEQUENCE</scope>
</reference>
<dbReference type="EMBL" id="BMAV01025315">
    <property type="protein sequence ID" value="GFS40475.1"/>
    <property type="molecule type" value="Genomic_DNA"/>
</dbReference>
<evidence type="ECO:0000313" key="1">
    <source>
        <dbReference type="EMBL" id="GFS40475.1"/>
    </source>
</evidence>
<sequence>MIEGTSSFDIVHWPIRSSLSVLHLESSHPKGWSKLAYSYGTSLLNCTKCCITQAASDHILGYMMLFKQDIISSPLIDLDFLLDHELGVALLAICGLAITYKFADIVMMP</sequence>
<keyword evidence="2" id="KW-1185">Reference proteome</keyword>
<accession>A0A8X6IDF3</accession>
<name>A0A8X6IDF3_9ARAC</name>
<protein>
    <submittedName>
        <fullName evidence="1">Uncharacterized protein</fullName>
    </submittedName>
</protein>
<organism evidence="1 2">
    <name type="scientific">Trichonephila inaurata madagascariensis</name>
    <dbReference type="NCBI Taxonomy" id="2747483"/>
    <lineage>
        <taxon>Eukaryota</taxon>
        <taxon>Metazoa</taxon>
        <taxon>Ecdysozoa</taxon>
        <taxon>Arthropoda</taxon>
        <taxon>Chelicerata</taxon>
        <taxon>Arachnida</taxon>
        <taxon>Araneae</taxon>
        <taxon>Araneomorphae</taxon>
        <taxon>Entelegynae</taxon>
        <taxon>Araneoidea</taxon>
        <taxon>Nephilidae</taxon>
        <taxon>Trichonephila</taxon>
        <taxon>Trichonephila inaurata</taxon>
    </lineage>
</organism>
<evidence type="ECO:0000313" key="2">
    <source>
        <dbReference type="Proteomes" id="UP000886998"/>
    </source>
</evidence>